<keyword evidence="2" id="KW-1133">Transmembrane helix</keyword>
<sequence length="65" mass="7104">MGTSLTPEFWRLFSVLLVAAMGVTFIATAALDALAVRLLRRRTPKPPAQALPRPAPEDRRVPVGH</sequence>
<dbReference type="AlphaFoldDB" id="A0A1I2N7V7"/>
<evidence type="ECO:0000313" key="3">
    <source>
        <dbReference type="EMBL" id="SFF99832.1"/>
    </source>
</evidence>
<feature type="transmembrane region" description="Helical" evidence="2">
    <location>
        <begin position="12"/>
        <end position="35"/>
    </location>
</feature>
<protein>
    <submittedName>
        <fullName evidence="3">Uncharacterized protein</fullName>
    </submittedName>
</protein>
<reference evidence="3 4" key="1">
    <citation type="submission" date="2016-10" db="EMBL/GenBank/DDBJ databases">
        <authorList>
            <person name="de Groot N.N."/>
        </authorList>
    </citation>
    <scope>NUCLEOTIDE SEQUENCE [LARGE SCALE GENOMIC DNA]</scope>
    <source>
        <strain evidence="3 4">OK461</strain>
    </source>
</reference>
<accession>A0A1I2N7V7</accession>
<keyword evidence="2" id="KW-0472">Membrane</keyword>
<evidence type="ECO:0000256" key="1">
    <source>
        <dbReference type="SAM" id="MobiDB-lite"/>
    </source>
</evidence>
<dbReference type="RefSeq" id="WP_075030871.1">
    <property type="nucleotide sequence ID" value="NZ_FONR01000014.1"/>
</dbReference>
<keyword evidence="2" id="KW-0812">Transmembrane</keyword>
<gene>
    <name evidence="3" type="ORF">SAMN02787118_114250</name>
</gene>
<feature type="compositionally biased region" description="Basic and acidic residues" evidence="1">
    <location>
        <begin position="55"/>
        <end position="65"/>
    </location>
</feature>
<dbReference type="EMBL" id="FONR01000014">
    <property type="protein sequence ID" value="SFF99832.1"/>
    <property type="molecule type" value="Genomic_DNA"/>
</dbReference>
<dbReference type="Proteomes" id="UP000181942">
    <property type="component" value="Unassembled WGS sequence"/>
</dbReference>
<evidence type="ECO:0000313" key="4">
    <source>
        <dbReference type="Proteomes" id="UP000181942"/>
    </source>
</evidence>
<name>A0A1I2N7V7_9ACTN</name>
<organism evidence="3 4">
    <name type="scientific">Streptomyces mirabilis</name>
    <dbReference type="NCBI Taxonomy" id="68239"/>
    <lineage>
        <taxon>Bacteria</taxon>
        <taxon>Bacillati</taxon>
        <taxon>Actinomycetota</taxon>
        <taxon>Actinomycetes</taxon>
        <taxon>Kitasatosporales</taxon>
        <taxon>Streptomycetaceae</taxon>
        <taxon>Streptomyces</taxon>
    </lineage>
</organism>
<evidence type="ECO:0000256" key="2">
    <source>
        <dbReference type="SAM" id="Phobius"/>
    </source>
</evidence>
<proteinExistence type="predicted"/>
<feature type="region of interest" description="Disordered" evidence="1">
    <location>
        <begin position="45"/>
        <end position="65"/>
    </location>
</feature>